<evidence type="ECO:0000313" key="3">
    <source>
        <dbReference type="Proteomes" id="UP001153069"/>
    </source>
</evidence>
<dbReference type="EMBL" id="CAICTM010000076">
    <property type="protein sequence ID" value="CAB9500161.1"/>
    <property type="molecule type" value="Genomic_DNA"/>
</dbReference>
<reference evidence="2" key="1">
    <citation type="submission" date="2020-06" db="EMBL/GenBank/DDBJ databases">
        <authorList>
            <consortium name="Plant Systems Biology data submission"/>
        </authorList>
    </citation>
    <scope>NUCLEOTIDE SEQUENCE</scope>
    <source>
        <strain evidence="2">D6</strain>
    </source>
</reference>
<gene>
    <name evidence="2" type="ORF">SEMRO_77_G041970.1</name>
</gene>
<evidence type="ECO:0000256" key="1">
    <source>
        <dbReference type="SAM" id="MobiDB-lite"/>
    </source>
</evidence>
<protein>
    <submittedName>
        <fullName evidence="2">Uncharacterized protein</fullName>
    </submittedName>
</protein>
<keyword evidence="3" id="KW-1185">Reference proteome</keyword>
<evidence type="ECO:0000313" key="2">
    <source>
        <dbReference type="EMBL" id="CAB9500161.1"/>
    </source>
</evidence>
<dbReference type="Proteomes" id="UP001153069">
    <property type="component" value="Unassembled WGS sequence"/>
</dbReference>
<feature type="region of interest" description="Disordered" evidence="1">
    <location>
        <begin position="178"/>
        <end position="227"/>
    </location>
</feature>
<accession>A0A9N8DGB7</accession>
<name>A0A9N8DGB7_9STRA</name>
<proteinExistence type="predicted"/>
<feature type="compositionally biased region" description="Low complexity" evidence="1">
    <location>
        <begin position="195"/>
        <end position="210"/>
    </location>
</feature>
<sequence length="227" mass="26397">MDDKKSPLYIDPFRYPSDDDIDKKLKLWEKEEGEACQSSAVKWLNCIRFVKQYYRLEGRDLKDGMQWQQYMLRKCYVPYTDYKGCVLDERHAEMERLKAQYGPEKWENSQDLVKATLAEKYGTDVAHQLVNYSQDYRERFYAMRKIVDEEMGVIRNGMAAPDIPTSKPDLPIMQETKPAAPTIALPKPTTTADNQQKSSSSSFGFKGWWSQPESRFKKPSNDTGTSE</sequence>
<dbReference type="AlphaFoldDB" id="A0A9N8DGB7"/>
<comment type="caution">
    <text evidence="2">The sequence shown here is derived from an EMBL/GenBank/DDBJ whole genome shotgun (WGS) entry which is preliminary data.</text>
</comment>
<organism evidence="2 3">
    <name type="scientific">Seminavis robusta</name>
    <dbReference type="NCBI Taxonomy" id="568900"/>
    <lineage>
        <taxon>Eukaryota</taxon>
        <taxon>Sar</taxon>
        <taxon>Stramenopiles</taxon>
        <taxon>Ochrophyta</taxon>
        <taxon>Bacillariophyta</taxon>
        <taxon>Bacillariophyceae</taxon>
        <taxon>Bacillariophycidae</taxon>
        <taxon>Naviculales</taxon>
        <taxon>Naviculaceae</taxon>
        <taxon>Seminavis</taxon>
    </lineage>
</organism>